<proteinExistence type="predicted"/>
<dbReference type="SUPFAM" id="SSF52972">
    <property type="entry name" value="ITPase-like"/>
    <property type="match status" value="1"/>
</dbReference>
<dbReference type="InterPro" id="IPR029001">
    <property type="entry name" value="ITPase-like_fam"/>
</dbReference>
<dbReference type="EMBL" id="NETL01000020">
    <property type="protein sequence ID" value="OTN67279.1"/>
    <property type="molecule type" value="Genomic_DNA"/>
</dbReference>
<dbReference type="PANTHER" id="PTHR43213:SF4">
    <property type="entry name" value="7-METHYL-GTP PYROPHOSPHATASE"/>
    <property type="match status" value="1"/>
</dbReference>
<name>A0A1Y3DSU7_PLAKN</name>
<reference evidence="3 4" key="1">
    <citation type="submission" date="2017-05" db="EMBL/GenBank/DDBJ databases">
        <title>PacBio assembly of a Plasmodium knowlesi genome sequence with Hi-C correction and manual annotation of the SICAvar gene family.</title>
        <authorList>
            <person name="Lapp S.A."/>
            <person name="Geraldo J.A."/>
            <person name="Chien J.-T."/>
            <person name="Ay F."/>
            <person name="Pakala S.B."/>
            <person name="Batugedara G."/>
            <person name="Humphrey J.C."/>
            <person name="Debarry J.D."/>
            <person name="Le Roch K.G."/>
            <person name="Galinski M.R."/>
            <person name="Kissinger J.C."/>
        </authorList>
    </citation>
    <scope>NUCLEOTIDE SEQUENCE [LARGE SCALE GENOMIC DNA]</scope>
    <source>
        <strain evidence="4">Malayan Strain Pk1 (A+)</strain>
    </source>
</reference>
<dbReference type="Gene3D" id="3.90.950.10">
    <property type="match status" value="1"/>
</dbReference>
<dbReference type="OrthoDB" id="10267058at2759"/>
<evidence type="ECO:0000313" key="3">
    <source>
        <dbReference type="EMBL" id="OTN67279.1"/>
    </source>
</evidence>
<dbReference type="Pfam" id="PF02545">
    <property type="entry name" value="Maf"/>
    <property type="match status" value="1"/>
</dbReference>
<gene>
    <name evidence="3" type="ORF">PKNOH_S06405600</name>
</gene>
<keyword evidence="1" id="KW-0378">Hydrolase</keyword>
<dbReference type="eggNOG" id="KOG1509">
    <property type="taxonomic scope" value="Eukaryota"/>
</dbReference>
<protein>
    <submittedName>
        <fullName evidence="3">Putative Maf-like protein</fullName>
    </submittedName>
</protein>
<dbReference type="VEuPathDB" id="PlasmoDB:PKNH_0704100"/>
<accession>A0A1Y3DSU7</accession>
<dbReference type="VEuPathDB" id="PlasmoDB:PKNOH_S06405600"/>
<evidence type="ECO:0000256" key="1">
    <source>
        <dbReference type="ARBA" id="ARBA00022801"/>
    </source>
</evidence>
<dbReference type="VEuPathDB" id="PlasmoDB:PKA1H_070009000"/>
<evidence type="ECO:0000313" key="4">
    <source>
        <dbReference type="Proteomes" id="UP000195012"/>
    </source>
</evidence>
<sequence>MSTTNGEECKLMHSSPSKKMDPTNGTCSTKEKEASKRKQSFNDFELEIDDEIITLLSSRTCNKNVTHKILKIKNLIDDQMYDYIANGQTSEISESNDESDFHESVEKEQLNLHNGYSVCQNGDESSNTKLSHDHPERKAVPSELVATYELNKEALGKRKEKDQVKGEGEMHSDGHTHLDKIKMMNLLGENTIMYNTRDDENNVLFLCYDEKNEQCDVCDKYRKNYMSNMYPSSCAHLQGGDVMTNVTNLANVTNAINATNATNATNVTNATANGTAAVNALSDYFFVLGSTSNSRKYILKQSNLDFLSVRIHINEKKIGCRKSHDPLTLTSNIAVGKGLKLLNMIKTDSALHKQIKHLSKGKKIVLLVGDEVIYCNNKIYEKPKNEEEASNFLKSYNSNKCYSYSSITLIELESEKIITGIDESIVNICDMDDSVVKKILDDSSIYFCAGALKIENTHMHKYIKVIKGNIDSIFGLSLNLLFHLVNFL</sequence>
<dbReference type="OMA" id="CRKSHDP"/>
<dbReference type="GO" id="GO:0047429">
    <property type="term" value="F:nucleoside triphosphate diphosphatase activity"/>
    <property type="evidence" value="ECO:0007669"/>
    <property type="project" value="InterPro"/>
</dbReference>
<dbReference type="AlphaFoldDB" id="A0A1Y3DSU7"/>
<dbReference type="Proteomes" id="UP000195012">
    <property type="component" value="Unassembled WGS sequence"/>
</dbReference>
<feature type="region of interest" description="Disordered" evidence="2">
    <location>
        <begin position="1"/>
        <end position="34"/>
    </location>
</feature>
<dbReference type="InterPro" id="IPR003697">
    <property type="entry name" value="Maf-like"/>
</dbReference>
<dbReference type="PANTHER" id="PTHR43213">
    <property type="entry name" value="BIFUNCTIONAL DTTP/UTP PYROPHOSPHATASE/METHYLTRANSFERASE PROTEIN-RELATED"/>
    <property type="match status" value="1"/>
</dbReference>
<evidence type="ECO:0000256" key="2">
    <source>
        <dbReference type="SAM" id="MobiDB-lite"/>
    </source>
</evidence>
<comment type="caution">
    <text evidence="3">The sequence shown here is derived from an EMBL/GenBank/DDBJ whole genome shotgun (WGS) entry which is preliminary data.</text>
</comment>
<organism evidence="3 4">
    <name type="scientific">Plasmodium knowlesi</name>
    <dbReference type="NCBI Taxonomy" id="5850"/>
    <lineage>
        <taxon>Eukaryota</taxon>
        <taxon>Sar</taxon>
        <taxon>Alveolata</taxon>
        <taxon>Apicomplexa</taxon>
        <taxon>Aconoidasida</taxon>
        <taxon>Haemosporida</taxon>
        <taxon>Plasmodiidae</taxon>
        <taxon>Plasmodium</taxon>
        <taxon>Plasmodium (Plasmodium)</taxon>
    </lineage>
</organism>